<evidence type="ECO:0000313" key="1">
    <source>
        <dbReference type="EMBL" id="MFC7603734.1"/>
    </source>
</evidence>
<evidence type="ECO:0000313" key="2">
    <source>
        <dbReference type="Proteomes" id="UP001596514"/>
    </source>
</evidence>
<accession>A0ABW2T5T3</accession>
<comment type="caution">
    <text evidence="1">The sequence shown here is derived from an EMBL/GenBank/DDBJ whole genome shotgun (WGS) entry which is preliminary data.</text>
</comment>
<organism evidence="1 2">
    <name type="scientific">Streptosporangium amethystogenes subsp. fukuiense</name>
    <dbReference type="NCBI Taxonomy" id="698418"/>
    <lineage>
        <taxon>Bacteria</taxon>
        <taxon>Bacillati</taxon>
        <taxon>Actinomycetota</taxon>
        <taxon>Actinomycetes</taxon>
        <taxon>Streptosporangiales</taxon>
        <taxon>Streptosporangiaceae</taxon>
        <taxon>Streptosporangium</taxon>
    </lineage>
</organism>
<proteinExistence type="predicted"/>
<sequence>MSAADELRAAAEALTGDVPVYAPGTARIVGNPAENELIISVCDQHDESAPATRFDAFGHCRNCVFVRLHAGESRFARQLAALINARKPLAAWLEEIADEADRHAAQGMGNSVDEVACGHPLTLARQINAST</sequence>
<keyword evidence="2" id="KW-1185">Reference proteome</keyword>
<name>A0ABW2T5T3_9ACTN</name>
<dbReference type="RefSeq" id="WP_343981824.1">
    <property type="nucleotide sequence ID" value="NZ_BAAAGK010000233.1"/>
</dbReference>
<reference evidence="2" key="1">
    <citation type="journal article" date="2019" name="Int. J. Syst. Evol. Microbiol.">
        <title>The Global Catalogue of Microorganisms (GCM) 10K type strain sequencing project: providing services to taxonomists for standard genome sequencing and annotation.</title>
        <authorList>
            <consortium name="The Broad Institute Genomics Platform"/>
            <consortium name="The Broad Institute Genome Sequencing Center for Infectious Disease"/>
            <person name="Wu L."/>
            <person name="Ma J."/>
        </authorList>
    </citation>
    <scope>NUCLEOTIDE SEQUENCE [LARGE SCALE GENOMIC DNA]</scope>
    <source>
        <strain evidence="2">JCM 10083</strain>
    </source>
</reference>
<gene>
    <name evidence="1" type="ORF">ACFQVD_26830</name>
</gene>
<protein>
    <submittedName>
        <fullName evidence="1">Uncharacterized protein</fullName>
    </submittedName>
</protein>
<dbReference type="Proteomes" id="UP001596514">
    <property type="component" value="Unassembled WGS sequence"/>
</dbReference>
<dbReference type="EMBL" id="JBHTEE010000001">
    <property type="protein sequence ID" value="MFC7603734.1"/>
    <property type="molecule type" value="Genomic_DNA"/>
</dbReference>